<dbReference type="EMBL" id="BNJK01000002">
    <property type="protein sequence ID" value="GHO99137.1"/>
    <property type="molecule type" value="Genomic_DNA"/>
</dbReference>
<comment type="caution">
    <text evidence="1">The sequence shown here is derived from an EMBL/GenBank/DDBJ whole genome shotgun (WGS) entry which is preliminary data.</text>
</comment>
<accession>A0A8J3N9B3</accession>
<evidence type="ECO:0000313" key="2">
    <source>
        <dbReference type="Proteomes" id="UP000597444"/>
    </source>
</evidence>
<sequence length="54" mass="6066">MASAEDHERLQGLIAKVEENRLDIEAAIVVENADDPAETQELLTSFNENLDKLR</sequence>
<protein>
    <submittedName>
        <fullName evidence="1">Uncharacterized protein</fullName>
    </submittedName>
</protein>
<evidence type="ECO:0000313" key="1">
    <source>
        <dbReference type="EMBL" id="GHO99137.1"/>
    </source>
</evidence>
<reference evidence="1" key="1">
    <citation type="submission" date="2020-10" db="EMBL/GenBank/DDBJ databases">
        <title>Taxonomic study of unclassified bacteria belonging to the class Ktedonobacteria.</title>
        <authorList>
            <person name="Yabe S."/>
            <person name="Wang C.M."/>
            <person name="Zheng Y."/>
            <person name="Sakai Y."/>
            <person name="Cavaletti L."/>
            <person name="Monciardini P."/>
            <person name="Donadio S."/>
        </authorList>
    </citation>
    <scope>NUCLEOTIDE SEQUENCE</scope>
    <source>
        <strain evidence="1">ID150040</strain>
    </source>
</reference>
<dbReference type="RefSeq" id="WP_220209792.1">
    <property type="nucleotide sequence ID" value="NZ_BNJK01000002.1"/>
</dbReference>
<name>A0A8J3N9B3_9CHLR</name>
<dbReference type="Proteomes" id="UP000597444">
    <property type="component" value="Unassembled WGS sequence"/>
</dbReference>
<keyword evidence="2" id="KW-1185">Reference proteome</keyword>
<gene>
    <name evidence="1" type="ORF">KSF_091850</name>
</gene>
<proteinExistence type="predicted"/>
<organism evidence="1 2">
    <name type="scientific">Reticulibacter mediterranei</name>
    <dbReference type="NCBI Taxonomy" id="2778369"/>
    <lineage>
        <taxon>Bacteria</taxon>
        <taxon>Bacillati</taxon>
        <taxon>Chloroflexota</taxon>
        <taxon>Ktedonobacteria</taxon>
        <taxon>Ktedonobacterales</taxon>
        <taxon>Reticulibacteraceae</taxon>
        <taxon>Reticulibacter</taxon>
    </lineage>
</organism>
<dbReference type="AlphaFoldDB" id="A0A8J3N9B3"/>